<dbReference type="OrthoDB" id="5646298at2"/>
<dbReference type="RefSeq" id="WP_094091338.1">
    <property type="nucleotide sequence ID" value="NZ_CP016397.1"/>
</dbReference>
<accession>A0A222P3Q1</accession>
<feature type="transmembrane region" description="Helical" evidence="1">
    <location>
        <begin position="141"/>
        <end position="161"/>
    </location>
</feature>
<reference evidence="2 3" key="1">
    <citation type="submission" date="2016-07" db="EMBL/GenBank/DDBJ databases">
        <authorList>
            <person name="Hassler H."/>
        </authorList>
    </citation>
    <scope>NUCLEOTIDE SEQUENCE [LARGE SCALE GENOMIC DNA]</scope>
    <source>
        <strain evidence="2 3">CDC-D5610</strain>
    </source>
</reference>
<dbReference type="AlphaFoldDB" id="A0A222P3Q1"/>
<dbReference type="KEGG" id="lcd:clem_09670"/>
<feature type="transmembrane region" description="Helical" evidence="1">
    <location>
        <begin position="103"/>
        <end position="129"/>
    </location>
</feature>
<dbReference type="Proteomes" id="UP000201728">
    <property type="component" value="Chromosome"/>
</dbReference>
<evidence type="ECO:0000313" key="3">
    <source>
        <dbReference type="Proteomes" id="UP000201728"/>
    </source>
</evidence>
<sequence>MNSTEYANTILVCSQKISRLPPGEIKYHLLLLINVLQNTPTAFTATFLKEVEVFIESFNCLISMEFSATPELQKAFEKVLSHYQQLIVLAKIETFNARLIRGLLHLGASILALLLGVVGGLMGGIAGFARGMWHFHNPFSSFAIGLVTGMLLGATFGFRIPKKLFKDVLFRQLKFCLDGIHECVKEAQQNKLLSFTSYKEKVKQRLLNDHFKNEKVALNNFLQNPNVSYEINTLRARFISPSLEGYLGQHAFIKININDQSPPRTIEFATAPSDLLRPVTQCERRIVSGEKIVEMLALHEQLQVTHACTVDYILLKMKPGENDCLSYVNKILIGTSQQPTTVKRFDGKENWLGKYIIGFFIQKLSPFEQDIFSEEQLEAKGNLHSG</sequence>
<protein>
    <submittedName>
        <fullName evidence="2">Uncharacterized protein</fullName>
    </submittedName>
</protein>
<evidence type="ECO:0000256" key="1">
    <source>
        <dbReference type="SAM" id="Phobius"/>
    </source>
</evidence>
<keyword evidence="3" id="KW-1185">Reference proteome</keyword>
<organism evidence="2 3">
    <name type="scientific">Legionella clemsonensis</name>
    <dbReference type="NCBI Taxonomy" id="1867846"/>
    <lineage>
        <taxon>Bacteria</taxon>
        <taxon>Pseudomonadati</taxon>
        <taxon>Pseudomonadota</taxon>
        <taxon>Gammaproteobacteria</taxon>
        <taxon>Legionellales</taxon>
        <taxon>Legionellaceae</taxon>
        <taxon>Legionella</taxon>
    </lineage>
</organism>
<dbReference type="EMBL" id="CP016397">
    <property type="protein sequence ID" value="ASQ46484.1"/>
    <property type="molecule type" value="Genomic_DNA"/>
</dbReference>
<evidence type="ECO:0000313" key="2">
    <source>
        <dbReference type="EMBL" id="ASQ46484.1"/>
    </source>
</evidence>
<keyword evidence="1" id="KW-0812">Transmembrane</keyword>
<gene>
    <name evidence="2" type="ORF">clem_09670</name>
</gene>
<name>A0A222P3Q1_9GAMM</name>
<keyword evidence="1" id="KW-0472">Membrane</keyword>
<proteinExistence type="predicted"/>
<keyword evidence="1" id="KW-1133">Transmembrane helix</keyword>